<dbReference type="AlphaFoldDB" id="I6YWB2"/>
<protein>
    <recommendedName>
        <fullName evidence="3">YD repeat-containing protein</fullName>
    </recommendedName>
</protein>
<keyword evidence="2" id="KW-1185">Reference proteome</keyword>
<evidence type="ECO:0000313" key="1">
    <source>
        <dbReference type="EMBL" id="AFN74872.1"/>
    </source>
</evidence>
<dbReference type="HOGENOM" id="CLU_852069_0_0_10"/>
<accession>I6YWB2</accession>
<proteinExistence type="predicted"/>
<dbReference type="InterPro" id="IPR006530">
    <property type="entry name" value="YD"/>
</dbReference>
<dbReference type="RefSeq" id="WP_014856306.1">
    <property type="nucleotide sequence ID" value="NC_018178.1"/>
</dbReference>
<reference evidence="1 2" key="1">
    <citation type="journal article" date="2013" name="PLoS ONE">
        <title>Genomic analysis of Melioribacter roseus, facultatively anaerobic organotrophic bacterium representing a novel deep lineage within Bacteriodetes/Chlorobi group.</title>
        <authorList>
            <person name="Kadnikov V.V."/>
            <person name="Mardanov A.V."/>
            <person name="Podosokorskaya O.A."/>
            <person name="Gavrilov S.N."/>
            <person name="Kublanov I.V."/>
            <person name="Beletsky A.V."/>
            <person name="Bonch-Osmolovskaya E.A."/>
            <person name="Ravin N.V."/>
        </authorList>
    </citation>
    <scope>NUCLEOTIDE SEQUENCE [LARGE SCALE GENOMIC DNA]</scope>
    <source>
        <strain evidence="2">JCM 17771 / P3M-2</strain>
    </source>
</reference>
<organism evidence="1 2">
    <name type="scientific">Melioribacter roseus (strain DSM 23840 / JCM 17771 / VKM B-2668 / P3M-2)</name>
    <dbReference type="NCBI Taxonomy" id="1191523"/>
    <lineage>
        <taxon>Bacteria</taxon>
        <taxon>Pseudomonadati</taxon>
        <taxon>Ignavibacteriota</taxon>
        <taxon>Ignavibacteria</taxon>
        <taxon>Ignavibacteriales</taxon>
        <taxon>Melioribacteraceae</taxon>
        <taxon>Melioribacter</taxon>
    </lineage>
</organism>
<gene>
    <name evidence="1" type="ordered locus">MROS_1638</name>
</gene>
<dbReference type="eggNOG" id="COG3209">
    <property type="taxonomic scope" value="Bacteria"/>
</dbReference>
<name>I6YWB2_MELRP</name>
<dbReference type="Gene3D" id="2.180.10.10">
    <property type="entry name" value="RHS repeat-associated core"/>
    <property type="match status" value="1"/>
</dbReference>
<dbReference type="NCBIfam" id="TIGR01643">
    <property type="entry name" value="YD_repeat_2x"/>
    <property type="match status" value="1"/>
</dbReference>
<dbReference type="STRING" id="1191523.MROS_1638"/>
<dbReference type="KEGG" id="mro:MROS_1638"/>
<sequence length="326" mass="38189">MKKFMKALMMMVFILVPLITMSLIVQCGNTHENKTAEIKDVNEKKDAKPEERKEIKDQPAKELEKAAQLKVKVRRKKAGFFLRNGQRPSKLTLIEELYFNEKGQRTKLIRYTATGGTDLVYQFAYDNSGKLISTEVYDNFGNLTTRRESEYDDGGNEINRRILTSRSVNEQKIVFLYDSLNHVVNEREYIGENLNTEKKYFYDGNMLAKVMGYNAKGNLVAEIDYVYNEEGYLIKEIQKAGSAVNEVVYNYDERGNLITVRNKQTVRQMNYDKNNNLIEDKLFLSDGSRQYRVTFSYYKNGLQHEEIRYANDERPAYLAVYEYEFY</sequence>
<dbReference type="OrthoDB" id="1046747at2"/>
<evidence type="ECO:0008006" key="3">
    <source>
        <dbReference type="Google" id="ProtNLM"/>
    </source>
</evidence>
<dbReference type="EMBL" id="CP003557">
    <property type="protein sequence ID" value="AFN74872.1"/>
    <property type="molecule type" value="Genomic_DNA"/>
</dbReference>
<evidence type="ECO:0000313" key="2">
    <source>
        <dbReference type="Proteomes" id="UP000009011"/>
    </source>
</evidence>
<dbReference type="Proteomes" id="UP000009011">
    <property type="component" value="Chromosome"/>
</dbReference>